<dbReference type="CDD" id="cd14014">
    <property type="entry name" value="STKc_PknB_like"/>
    <property type="match status" value="1"/>
</dbReference>
<feature type="domain" description="Protein kinase" evidence="8">
    <location>
        <begin position="14"/>
        <end position="280"/>
    </location>
</feature>
<evidence type="ECO:0000256" key="2">
    <source>
        <dbReference type="ARBA" id="ARBA00022527"/>
    </source>
</evidence>
<evidence type="ECO:0000256" key="3">
    <source>
        <dbReference type="ARBA" id="ARBA00022679"/>
    </source>
</evidence>
<dbReference type="PANTHER" id="PTHR43289">
    <property type="entry name" value="MITOGEN-ACTIVATED PROTEIN KINASE KINASE KINASE 20-RELATED"/>
    <property type="match status" value="1"/>
</dbReference>
<evidence type="ECO:0000256" key="1">
    <source>
        <dbReference type="ARBA" id="ARBA00012513"/>
    </source>
</evidence>
<evidence type="ECO:0000313" key="10">
    <source>
        <dbReference type="Proteomes" id="UP001367513"/>
    </source>
</evidence>
<evidence type="ECO:0000256" key="7">
    <source>
        <dbReference type="PROSITE-ProRule" id="PRU10141"/>
    </source>
</evidence>
<dbReference type="InterPro" id="IPR011009">
    <property type="entry name" value="Kinase-like_dom_sf"/>
</dbReference>
<dbReference type="InterPro" id="IPR017441">
    <property type="entry name" value="Protein_kinase_ATP_BS"/>
</dbReference>
<keyword evidence="2" id="KW-0723">Serine/threonine-protein kinase</keyword>
<dbReference type="Pfam" id="PF00069">
    <property type="entry name" value="Pkinase"/>
    <property type="match status" value="1"/>
</dbReference>
<evidence type="ECO:0000256" key="5">
    <source>
        <dbReference type="ARBA" id="ARBA00022777"/>
    </source>
</evidence>
<accession>A0ABU9ABF9</accession>
<dbReference type="PROSITE" id="PS00108">
    <property type="entry name" value="PROTEIN_KINASE_ST"/>
    <property type="match status" value="1"/>
</dbReference>
<dbReference type="InterPro" id="IPR008271">
    <property type="entry name" value="Ser/Thr_kinase_AS"/>
</dbReference>
<dbReference type="Proteomes" id="UP001367513">
    <property type="component" value="Unassembled WGS sequence"/>
</dbReference>
<dbReference type="Gene3D" id="3.30.200.20">
    <property type="entry name" value="Phosphorylase Kinase, domain 1"/>
    <property type="match status" value="1"/>
</dbReference>
<feature type="binding site" evidence="7">
    <location>
        <position position="43"/>
    </location>
    <ligand>
        <name>ATP</name>
        <dbReference type="ChEBI" id="CHEBI:30616"/>
    </ligand>
</feature>
<dbReference type="GO" id="GO:0004674">
    <property type="term" value="F:protein serine/threonine kinase activity"/>
    <property type="evidence" value="ECO:0007669"/>
    <property type="project" value="UniProtKB-EC"/>
</dbReference>
<dbReference type="RefSeq" id="WP_346102474.1">
    <property type="nucleotide sequence ID" value="NZ_BAAAOD010000010.1"/>
</dbReference>
<keyword evidence="4 7" id="KW-0547">Nucleotide-binding</keyword>
<evidence type="ECO:0000256" key="6">
    <source>
        <dbReference type="ARBA" id="ARBA00022840"/>
    </source>
</evidence>
<evidence type="ECO:0000259" key="8">
    <source>
        <dbReference type="PROSITE" id="PS50011"/>
    </source>
</evidence>
<dbReference type="PROSITE" id="PS50011">
    <property type="entry name" value="PROTEIN_KINASE_DOM"/>
    <property type="match status" value="1"/>
</dbReference>
<organism evidence="9 10">
    <name type="scientific">Pseudonocardia alni subsp. carboxydivorans</name>
    <dbReference type="NCBI Taxonomy" id="415010"/>
    <lineage>
        <taxon>Bacteria</taxon>
        <taxon>Bacillati</taxon>
        <taxon>Actinomycetota</taxon>
        <taxon>Actinomycetes</taxon>
        <taxon>Pseudonocardiales</taxon>
        <taxon>Pseudonocardiaceae</taxon>
        <taxon>Pseudonocardia</taxon>
    </lineage>
</organism>
<keyword evidence="5 9" id="KW-0418">Kinase</keyword>
<keyword evidence="6 7" id="KW-0067">ATP-binding</keyword>
<dbReference type="SMART" id="SM00220">
    <property type="entry name" value="S_TKc"/>
    <property type="match status" value="1"/>
</dbReference>
<gene>
    <name evidence="9" type="ORF">WG925_08390</name>
</gene>
<dbReference type="Gene3D" id="1.10.510.10">
    <property type="entry name" value="Transferase(Phosphotransferase) domain 1"/>
    <property type="match status" value="1"/>
</dbReference>
<comment type="caution">
    <text evidence="9">The sequence shown here is derived from an EMBL/GenBank/DDBJ whole genome shotgun (WGS) entry which is preliminary data.</text>
</comment>
<dbReference type="InterPro" id="IPR000719">
    <property type="entry name" value="Prot_kinase_dom"/>
</dbReference>
<name>A0ABU9ABF9_PSEA5</name>
<dbReference type="EC" id="2.7.11.1" evidence="1"/>
<keyword evidence="3 9" id="KW-0808">Transferase</keyword>
<protein>
    <recommendedName>
        <fullName evidence="1">non-specific serine/threonine protein kinase</fullName>
        <ecNumber evidence="1">2.7.11.1</ecNumber>
    </recommendedName>
</protein>
<sequence>MDGELVVGSVLGDFEIRGRLGAGGMGVVLRAHDRRHGGEVALKVLPAHLAGDPVVVERFRREARAAFELRDPHVVPVHGFGEVDGRLYLSMRLVDGEDLARILARRAPLEPRRAAGILRQAAHALDAAHAAGLVHRDVKPANLLVVESRDDFTALTDFGIARAVGPDPDTALTETGATVGTLAYLAPERLSGTGTVDGRADVYALTCVLVEMLTGRPPFPEADPAAVLAAHLMTPPPRVSVLRPGLDPGWDDVVARGMAKDPAARFATAGALAAAVQRLLGPLPASETPAPTRSATTPGPGPAFPAVTGPGLAAAPGPAYPAPTGAGFPAAAGAAPRVRSRRLPVLIGACVTGAAVALGATWILLTGPADPPATGTVQPAEATTTLADGDLRLGRPIAPVSCARPADLVVVGAAVDPARHREDVAEQLRAHPGANYLLAGDSCVPFRSRTAEGNPIYVTYLGPFDDRGDACAALARTGGDAYLRPVTGPSPVATGARPC</sequence>
<reference evidence="9 10" key="1">
    <citation type="submission" date="2024-03" db="EMBL/GenBank/DDBJ databases">
        <title>Draft genome sequence of Pseudonocardia carboxydivorans JCM 14827.</title>
        <authorList>
            <person name="Duangmal K."/>
        </authorList>
    </citation>
    <scope>NUCLEOTIDE SEQUENCE [LARGE SCALE GENOMIC DNA]</scope>
    <source>
        <strain evidence="9 10">JCM 14827</strain>
    </source>
</reference>
<keyword evidence="10" id="KW-1185">Reference proteome</keyword>
<proteinExistence type="predicted"/>
<dbReference type="EMBL" id="JBBPIX010000003">
    <property type="protein sequence ID" value="MEK6463749.1"/>
    <property type="molecule type" value="Genomic_DNA"/>
</dbReference>
<dbReference type="PANTHER" id="PTHR43289:SF6">
    <property type="entry name" value="SERINE_THREONINE-PROTEIN KINASE NEKL-3"/>
    <property type="match status" value="1"/>
</dbReference>
<evidence type="ECO:0000313" key="9">
    <source>
        <dbReference type="EMBL" id="MEK6463749.1"/>
    </source>
</evidence>
<evidence type="ECO:0000256" key="4">
    <source>
        <dbReference type="ARBA" id="ARBA00022741"/>
    </source>
</evidence>
<dbReference type="SUPFAM" id="SSF56112">
    <property type="entry name" value="Protein kinase-like (PK-like)"/>
    <property type="match status" value="1"/>
</dbReference>
<dbReference type="PROSITE" id="PS00107">
    <property type="entry name" value="PROTEIN_KINASE_ATP"/>
    <property type="match status" value="1"/>
</dbReference>